<sequence>MAISIRELSKKIEELPTPDFVVQRIISIASNPESGTKELNVAVLESPTLSAKILKMSNSAYYAIPRKITKLTQAINILGFKTVRNLAMSIFTVNSYFKKEYDYFNTEKFWKHLMGTGIAAELLSNYVNYPEKEEAFLSGMLHDLGKIAMAFVMPDIFEMVVKLSKHKKISFSQAEEMLQSFSHQQIGKILFENWNMSDIIIDTATFHDNPNENRHENTKTIVNIVHIANISVKTLFYGHSGSFEIPIPNEVAWNELSLTPQKYKKYLDNLKEKISESQDFMNLNNIIDVEEEK</sequence>
<dbReference type="InterPro" id="IPR013976">
    <property type="entry name" value="HDOD"/>
</dbReference>
<evidence type="ECO:0000313" key="3">
    <source>
        <dbReference type="Proteomes" id="UP000516361"/>
    </source>
</evidence>
<dbReference type="InParanoid" id="A0A7G1G6K8"/>
<dbReference type="PROSITE" id="PS51833">
    <property type="entry name" value="HDOD"/>
    <property type="match status" value="1"/>
</dbReference>
<dbReference type="RefSeq" id="WP_190616040.1">
    <property type="nucleotide sequence ID" value="NZ_AP018712.1"/>
</dbReference>
<dbReference type="CDD" id="cd00077">
    <property type="entry name" value="HDc"/>
    <property type="match status" value="1"/>
</dbReference>
<dbReference type="SUPFAM" id="SSF109604">
    <property type="entry name" value="HD-domain/PDEase-like"/>
    <property type="match status" value="1"/>
</dbReference>
<dbReference type="EMBL" id="AP018712">
    <property type="protein sequence ID" value="BBE30986.1"/>
    <property type="molecule type" value="Genomic_DNA"/>
</dbReference>
<dbReference type="Pfam" id="PF08668">
    <property type="entry name" value="HDOD"/>
    <property type="match status" value="1"/>
</dbReference>
<dbReference type="PANTHER" id="PTHR33525">
    <property type="match status" value="1"/>
</dbReference>
<feature type="domain" description="HDOD" evidence="1">
    <location>
        <begin position="15"/>
        <end position="210"/>
    </location>
</feature>
<evidence type="ECO:0000259" key="1">
    <source>
        <dbReference type="PROSITE" id="PS51833"/>
    </source>
</evidence>
<keyword evidence="3" id="KW-1185">Reference proteome</keyword>
<dbReference type="InterPro" id="IPR052340">
    <property type="entry name" value="RNase_Y/CdgJ"/>
</dbReference>
<dbReference type="KEGG" id="ocy:OSSY52_11270"/>
<name>A0A7G1G6K8_9BACT</name>
<proteinExistence type="predicted"/>
<dbReference type="AlphaFoldDB" id="A0A7G1G6K8"/>
<reference evidence="2 3" key="1">
    <citation type="submission" date="2018-06" db="EMBL/GenBank/DDBJ databases">
        <title>Genome sequencing of Oceanotoga sp. sy52.</title>
        <authorList>
            <person name="Mori K."/>
        </authorList>
    </citation>
    <scope>NUCLEOTIDE SEQUENCE [LARGE SCALE GENOMIC DNA]</scope>
    <source>
        <strain evidence="3">sy52</strain>
    </source>
</reference>
<protein>
    <submittedName>
        <fullName evidence="2">Phosphodiesterase</fullName>
    </submittedName>
</protein>
<dbReference type="PANTHER" id="PTHR33525:SF3">
    <property type="entry name" value="RIBONUCLEASE Y"/>
    <property type="match status" value="1"/>
</dbReference>
<dbReference type="Proteomes" id="UP000516361">
    <property type="component" value="Chromosome"/>
</dbReference>
<accession>A0A7G1G6K8</accession>
<organism evidence="2 3">
    <name type="scientific">Tepiditoga spiralis</name>
    <dbReference type="NCBI Taxonomy" id="2108365"/>
    <lineage>
        <taxon>Bacteria</taxon>
        <taxon>Thermotogati</taxon>
        <taxon>Thermotogota</taxon>
        <taxon>Thermotogae</taxon>
        <taxon>Petrotogales</taxon>
        <taxon>Petrotogaceae</taxon>
        <taxon>Tepiditoga</taxon>
    </lineage>
</organism>
<evidence type="ECO:0000313" key="2">
    <source>
        <dbReference type="EMBL" id="BBE30986.1"/>
    </source>
</evidence>
<gene>
    <name evidence="2" type="ORF">OSSY52_11270</name>
</gene>
<dbReference type="InterPro" id="IPR003607">
    <property type="entry name" value="HD/PDEase_dom"/>
</dbReference>
<dbReference type="Gene3D" id="1.10.3210.10">
    <property type="entry name" value="Hypothetical protein af1432"/>
    <property type="match status" value="1"/>
</dbReference>